<dbReference type="GO" id="GO:0043014">
    <property type="term" value="F:alpha-tubulin binding"/>
    <property type="evidence" value="ECO:0007669"/>
    <property type="project" value="TreeGrafter"/>
</dbReference>
<evidence type="ECO:0000313" key="7">
    <source>
        <dbReference type="EMBL" id="RZC42766.1"/>
    </source>
</evidence>
<evidence type="ECO:0000256" key="5">
    <source>
        <dbReference type="ARBA" id="ARBA00023273"/>
    </source>
</evidence>
<sequence>WTWRVYPNYRDYNLLTQLGVGNRELDSNSVKFVSSNDPVRYDPSLTYGRTKATPVQMFKPHYALFDQKCLTFKAFFKQGVVESPNEYYRVRHVNIIYFLEDDTITIMEPKIPNSGIDQGRLLKRHRIPKTEGGDLWHWKDLGVGKNVVFYGIVFHIVDCDVFTREYMASQGLIMAEPEQLPADPYTQDRLMRIQNNLTKTPSADDKFRRFLEYDGKILKFRALWDDRHSEYGDVRKYEVLYFLADDTVAVKEIHTKNDGRDPYSQLLRKTKLPKIWTDKPVNFPSIYLESSDEEVTEYYQPKDLRVGETIFILGRKMLLYDCDEFTRNYFKKALCIEQGPAIDITEKSKSPAEKKIPPHDGLGSLEDSLQNTLTFLPKQPKKDVVKQILNANKYLRYEMKMEDIHPEDSVRRFLLFYSLADNTCKIFEPPIRNSGIIGGKYLKSTLLPKPNTNPVDPEYYTPNDFYIGAVINVFQQRFLITGADLYVYRYMQANTSKFSCEVIQNIRNYMFNQGYLKEDLNEQLKENQAAVKKAERDAIGKELEYTKTEMDECLERFNVRPLDDFSTPTELVKEEIVIPEHNVPPFGIQAVNTECPYPVTTPPMDSLAQSLACKNEAERIAQTEYDTEEEKIKKYYDQVLREHKAICENPAFTEEPKEEECSSRERKKIVKFADEKKCECD</sequence>
<protein>
    <submittedName>
        <fullName evidence="7">EF-hand domain-containing protein 1-like</fullName>
    </submittedName>
</protein>
<keyword evidence="4" id="KW-0206">Cytoskeleton</keyword>
<keyword evidence="2" id="KW-0963">Cytoplasm</keyword>
<organism evidence="7 8">
    <name type="scientific">Asbolus verrucosus</name>
    <name type="common">Desert ironclad beetle</name>
    <dbReference type="NCBI Taxonomy" id="1661398"/>
    <lineage>
        <taxon>Eukaryota</taxon>
        <taxon>Metazoa</taxon>
        <taxon>Ecdysozoa</taxon>
        <taxon>Arthropoda</taxon>
        <taxon>Hexapoda</taxon>
        <taxon>Insecta</taxon>
        <taxon>Pterygota</taxon>
        <taxon>Neoptera</taxon>
        <taxon>Endopterygota</taxon>
        <taxon>Coleoptera</taxon>
        <taxon>Polyphaga</taxon>
        <taxon>Cucujiformia</taxon>
        <taxon>Tenebrionidae</taxon>
        <taxon>Pimeliinae</taxon>
        <taxon>Asbolus</taxon>
    </lineage>
</organism>
<dbReference type="EMBL" id="QDEB01005238">
    <property type="protein sequence ID" value="RZC42766.1"/>
    <property type="molecule type" value="Genomic_DNA"/>
</dbReference>
<accession>A0A482WC25</accession>
<dbReference type="FunFam" id="2.30.29.170:FF:000001">
    <property type="entry name" value="EF-hand domain containing 1"/>
    <property type="match status" value="1"/>
</dbReference>
<feature type="domain" description="DM10" evidence="6">
    <location>
        <begin position="66"/>
        <end position="171"/>
    </location>
</feature>
<proteinExistence type="predicted"/>
<name>A0A482WC25_ASBVE</name>
<dbReference type="GO" id="GO:0060285">
    <property type="term" value="P:cilium-dependent cell motility"/>
    <property type="evidence" value="ECO:0007669"/>
    <property type="project" value="TreeGrafter"/>
</dbReference>
<gene>
    <name evidence="7" type="ORF">BDFB_000643</name>
</gene>
<dbReference type="PANTHER" id="PTHR12086">
    <property type="entry name" value="EF-HAND DOMAIN C-TERMINAL CONTAINING PROTEIN"/>
    <property type="match status" value="1"/>
</dbReference>
<evidence type="ECO:0000256" key="2">
    <source>
        <dbReference type="ARBA" id="ARBA00022490"/>
    </source>
</evidence>
<evidence type="ECO:0000256" key="3">
    <source>
        <dbReference type="ARBA" id="ARBA00022737"/>
    </source>
</evidence>
<dbReference type="Proteomes" id="UP000292052">
    <property type="component" value="Unassembled WGS sequence"/>
</dbReference>
<dbReference type="Gene3D" id="2.30.29.170">
    <property type="match status" value="3"/>
</dbReference>
<evidence type="ECO:0000313" key="8">
    <source>
        <dbReference type="Proteomes" id="UP000292052"/>
    </source>
</evidence>
<dbReference type="GO" id="GO:0005930">
    <property type="term" value="C:axoneme"/>
    <property type="evidence" value="ECO:0007669"/>
    <property type="project" value="UniProtKB-SubCell"/>
</dbReference>
<comment type="subcellular location">
    <subcellularLocation>
        <location evidence="1">Cytoplasm</location>
        <location evidence="1">Cytoskeleton</location>
        <location evidence="1">Cilium axoneme</location>
    </subcellularLocation>
</comment>
<evidence type="ECO:0000256" key="1">
    <source>
        <dbReference type="ARBA" id="ARBA00004430"/>
    </source>
</evidence>
<dbReference type="GO" id="GO:0000281">
    <property type="term" value="P:mitotic cytokinesis"/>
    <property type="evidence" value="ECO:0007669"/>
    <property type="project" value="TreeGrafter"/>
</dbReference>
<evidence type="ECO:0000259" key="6">
    <source>
        <dbReference type="PROSITE" id="PS51336"/>
    </source>
</evidence>
<dbReference type="PROSITE" id="PS51336">
    <property type="entry name" value="DM10"/>
    <property type="match status" value="3"/>
</dbReference>
<dbReference type="PANTHER" id="PTHR12086:SF9">
    <property type="entry name" value="EF-HAND DOMAIN-CONTAINING PROTEIN 1"/>
    <property type="match status" value="1"/>
</dbReference>
<dbReference type="OrthoDB" id="10255210at2759"/>
<feature type="domain" description="DM10" evidence="6">
    <location>
        <begin position="391"/>
        <end position="495"/>
    </location>
</feature>
<comment type="caution">
    <text evidence="7">The sequence shown here is derived from an EMBL/GenBank/DDBJ whole genome shotgun (WGS) entry which is preliminary data.</text>
</comment>
<dbReference type="SMART" id="SM00676">
    <property type="entry name" value="DM10"/>
    <property type="match status" value="3"/>
</dbReference>
<dbReference type="Pfam" id="PF06565">
    <property type="entry name" value="DM10_dom"/>
    <property type="match status" value="3"/>
</dbReference>
<dbReference type="FunFam" id="2.30.29.170:FF:000004">
    <property type="entry name" value="EF-hand domain containing 2"/>
    <property type="match status" value="1"/>
</dbReference>
<keyword evidence="5" id="KW-0966">Cell projection</keyword>
<keyword evidence="3" id="KW-0677">Repeat</keyword>
<dbReference type="AlphaFoldDB" id="A0A482WC25"/>
<dbReference type="GO" id="GO:0072686">
    <property type="term" value="C:mitotic spindle"/>
    <property type="evidence" value="ECO:0007669"/>
    <property type="project" value="TreeGrafter"/>
</dbReference>
<feature type="domain" description="DM10" evidence="6">
    <location>
        <begin position="214"/>
        <end position="334"/>
    </location>
</feature>
<dbReference type="FunFam" id="2.30.29.170:FF:000002">
    <property type="entry name" value="EF-hand domain (C-terminal) containing 1"/>
    <property type="match status" value="1"/>
</dbReference>
<dbReference type="InterPro" id="IPR006602">
    <property type="entry name" value="DM10_dom"/>
</dbReference>
<reference evidence="7 8" key="1">
    <citation type="submission" date="2017-03" db="EMBL/GenBank/DDBJ databases">
        <title>Genome of the blue death feigning beetle - Asbolus verrucosus.</title>
        <authorList>
            <person name="Rider S.D."/>
        </authorList>
    </citation>
    <scope>NUCLEOTIDE SEQUENCE [LARGE SCALE GENOMIC DNA]</scope>
    <source>
        <strain evidence="7">Butters</strain>
        <tissue evidence="7">Head and leg muscle</tissue>
    </source>
</reference>
<evidence type="ECO:0000256" key="4">
    <source>
        <dbReference type="ARBA" id="ARBA00023212"/>
    </source>
</evidence>
<feature type="non-terminal residue" evidence="7">
    <location>
        <position position="1"/>
    </location>
</feature>
<dbReference type="InterPro" id="IPR040193">
    <property type="entry name" value="EFHC1/EFHC2/EFHB"/>
</dbReference>
<keyword evidence="8" id="KW-1185">Reference proteome</keyword>
<dbReference type="GO" id="GO:0007052">
    <property type="term" value="P:mitotic spindle organization"/>
    <property type="evidence" value="ECO:0007669"/>
    <property type="project" value="TreeGrafter"/>
</dbReference>
<dbReference type="STRING" id="1661398.A0A482WC25"/>